<evidence type="ECO:0000259" key="10">
    <source>
        <dbReference type="Pfam" id="PF06144"/>
    </source>
</evidence>
<dbReference type="InterPro" id="IPR010372">
    <property type="entry name" value="DNA_pol3_delta_N"/>
</dbReference>
<sequence length="344" mass="38846">MKLRPNQIKEHFAKGQVLPVYILSGDETLLMQEAADHIRKACRQQGFTERELFPVEAGFDWSNLLEAGNSMSLFGDRKILEVRHNKPKFDDAAKKTLQKYCENPNPDNVLLLIIPKVDKKTQSTKWFQQIEKNGALIQVWPIDINQLPQWIHQRMRGAGLEPSREAVQLLAERVEGNLLAASQEVEKLLLLRGKGPLDVQDIEESVADHARYNLYDLVDEALKGNDAHAVKMLNQLKAGGTEPTVLLWAFSKELRALAGMSQLLSNGMAAPRVMQEYRIWENRKPILQSALQRLSGNIFRHCLLESARIDQAIKGMGDGNPWDGFTTIILWLSGRLRPTALSIG</sequence>
<feature type="domain" description="DNA polymerase III delta N-terminal" evidence="10">
    <location>
        <begin position="21"/>
        <end position="136"/>
    </location>
</feature>
<dbReference type="GO" id="GO:0003677">
    <property type="term" value="F:DNA binding"/>
    <property type="evidence" value="ECO:0007669"/>
    <property type="project" value="InterPro"/>
</dbReference>
<keyword evidence="4" id="KW-0548">Nucleotidyltransferase</keyword>
<dbReference type="GO" id="GO:0009360">
    <property type="term" value="C:DNA polymerase III complex"/>
    <property type="evidence" value="ECO:0007669"/>
    <property type="project" value="UniProtKB-UniRule"/>
</dbReference>
<dbReference type="NCBIfam" id="TIGR01128">
    <property type="entry name" value="holA"/>
    <property type="match status" value="1"/>
</dbReference>
<dbReference type="EC" id="2.7.7.7" evidence="1 9"/>
<dbReference type="PANTHER" id="PTHR34388:SF1">
    <property type="entry name" value="DNA POLYMERASE III SUBUNIT DELTA"/>
    <property type="match status" value="1"/>
</dbReference>
<evidence type="ECO:0000256" key="6">
    <source>
        <dbReference type="ARBA" id="ARBA00022932"/>
    </source>
</evidence>
<comment type="similarity">
    <text evidence="7">Belongs to the DNA polymerase HolA subunit family.</text>
</comment>
<dbReference type="CDD" id="cd18138">
    <property type="entry name" value="HLD_clamp_pol_III_delta"/>
    <property type="match status" value="1"/>
</dbReference>
<evidence type="ECO:0000256" key="2">
    <source>
        <dbReference type="ARBA" id="ARBA00017703"/>
    </source>
</evidence>
<dbReference type="InterPro" id="IPR005790">
    <property type="entry name" value="DNA_polIII_delta"/>
</dbReference>
<evidence type="ECO:0000256" key="9">
    <source>
        <dbReference type="NCBIfam" id="TIGR01128"/>
    </source>
</evidence>
<dbReference type="OrthoDB" id="9770982at2"/>
<dbReference type="AlphaFoldDB" id="A0A2K9LIR3"/>
<protein>
    <recommendedName>
        <fullName evidence="2 9">DNA polymerase III subunit delta</fullName>
        <ecNumber evidence="1 9">2.7.7.7</ecNumber>
    </recommendedName>
</protein>
<dbReference type="Pfam" id="PF14840">
    <property type="entry name" value="DNA_pol3_delt_C"/>
    <property type="match status" value="1"/>
</dbReference>
<evidence type="ECO:0000313" key="12">
    <source>
        <dbReference type="EMBL" id="AUM12127.1"/>
    </source>
</evidence>
<dbReference type="Gene3D" id="3.40.50.300">
    <property type="entry name" value="P-loop containing nucleotide triphosphate hydrolases"/>
    <property type="match status" value="1"/>
</dbReference>
<gene>
    <name evidence="12" type="ORF">Kalk_06750</name>
</gene>
<dbReference type="InterPro" id="IPR032780">
    <property type="entry name" value="DNA_pol3_delt_C"/>
</dbReference>
<accession>A0A2K9LIR3</accession>
<dbReference type="KEGG" id="kak:Kalk_06750"/>
<keyword evidence="6" id="KW-0239">DNA-directed DNA polymerase</keyword>
<dbReference type="InterPro" id="IPR008921">
    <property type="entry name" value="DNA_pol3_clamp-load_cplx_C"/>
</dbReference>
<evidence type="ECO:0000313" key="13">
    <source>
        <dbReference type="Proteomes" id="UP000235116"/>
    </source>
</evidence>
<dbReference type="SUPFAM" id="SSF52540">
    <property type="entry name" value="P-loop containing nucleoside triphosphate hydrolases"/>
    <property type="match status" value="1"/>
</dbReference>
<name>A0A2K9LIR3_9GAMM</name>
<keyword evidence="3" id="KW-0808">Transferase</keyword>
<evidence type="ECO:0000256" key="1">
    <source>
        <dbReference type="ARBA" id="ARBA00012417"/>
    </source>
</evidence>
<dbReference type="Gene3D" id="1.10.8.60">
    <property type="match status" value="1"/>
</dbReference>
<evidence type="ECO:0000256" key="3">
    <source>
        <dbReference type="ARBA" id="ARBA00022679"/>
    </source>
</evidence>
<dbReference type="PANTHER" id="PTHR34388">
    <property type="entry name" value="DNA POLYMERASE III SUBUNIT DELTA"/>
    <property type="match status" value="1"/>
</dbReference>
<dbReference type="EMBL" id="CP022684">
    <property type="protein sequence ID" value="AUM12127.1"/>
    <property type="molecule type" value="Genomic_DNA"/>
</dbReference>
<dbReference type="SUPFAM" id="SSF48019">
    <property type="entry name" value="post-AAA+ oligomerization domain-like"/>
    <property type="match status" value="1"/>
</dbReference>
<organism evidence="12 13">
    <name type="scientific">Ketobacter alkanivorans</name>
    <dbReference type="NCBI Taxonomy" id="1917421"/>
    <lineage>
        <taxon>Bacteria</taxon>
        <taxon>Pseudomonadati</taxon>
        <taxon>Pseudomonadota</taxon>
        <taxon>Gammaproteobacteria</taxon>
        <taxon>Pseudomonadales</taxon>
        <taxon>Ketobacteraceae</taxon>
        <taxon>Ketobacter</taxon>
    </lineage>
</organism>
<dbReference type="RefSeq" id="WP_101893463.1">
    <property type="nucleotide sequence ID" value="NZ_CP022684.1"/>
</dbReference>
<keyword evidence="13" id="KW-1185">Reference proteome</keyword>
<comment type="catalytic activity">
    <reaction evidence="8">
        <text>DNA(n) + a 2'-deoxyribonucleoside 5'-triphosphate = DNA(n+1) + diphosphate</text>
        <dbReference type="Rhea" id="RHEA:22508"/>
        <dbReference type="Rhea" id="RHEA-COMP:17339"/>
        <dbReference type="Rhea" id="RHEA-COMP:17340"/>
        <dbReference type="ChEBI" id="CHEBI:33019"/>
        <dbReference type="ChEBI" id="CHEBI:61560"/>
        <dbReference type="ChEBI" id="CHEBI:173112"/>
        <dbReference type="EC" id="2.7.7.7"/>
    </reaction>
</comment>
<dbReference type="InterPro" id="IPR027417">
    <property type="entry name" value="P-loop_NTPase"/>
</dbReference>
<reference evidence="13" key="1">
    <citation type="submission" date="2017-08" db="EMBL/GenBank/DDBJ databases">
        <title>Direct submision.</title>
        <authorList>
            <person name="Kim S.-J."/>
            <person name="Rhee S.-K."/>
        </authorList>
    </citation>
    <scope>NUCLEOTIDE SEQUENCE [LARGE SCALE GENOMIC DNA]</scope>
    <source>
        <strain evidence="13">GI5</strain>
    </source>
</reference>
<dbReference type="Gene3D" id="1.20.272.10">
    <property type="match status" value="1"/>
</dbReference>
<evidence type="ECO:0000256" key="5">
    <source>
        <dbReference type="ARBA" id="ARBA00022705"/>
    </source>
</evidence>
<evidence type="ECO:0000256" key="7">
    <source>
        <dbReference type="ARBA" id="ARBA00034754"/>
    </source>
</evidence>
<keyword evidence="5" id="KW-0235">DNA replication</keyword>
<dbReference type="Pfam" id="PF06144">
    <property type="entry name" value="DNA_pol3_delta"/>
    <property type="match status" value="1"/>
</dbReference>
<dbReference type="GO" id="GO:0006261">
    <property type="term" value="P:DNA-templated DNA replication"/>
    <property type="evidence" value="ECO:0007669"/>
    <property type="project" value="TreeGrafter"/>
</dbReference>
<evidence type="ECO:0000256" key="4">
    <source>
        <dbReference type="ARBA" id="ARBA00022695"/>
    </source>
</evidence>
<proteinExistence type="inferred from homology"/>
<evidence type="ECO:0000256" key="8">
    <source>
        <dbReference type="ARBA" id="ARBA00049244"/>
    </source>
</evidence>
<feature type="domain" description="DNA polymerase III subunit delta C-terminal" evidence="11">
    <location>
        <begin position="216"/>
        <end position="332"/>
    </location>
</feature>
<evidence type="ECO:0000259" key="11">
    <source>
        <dbReference type="Pfam" id="PF14840"/>
    </source>
</evidence>
<dbReference type="Proteomes" id="UP000235116">
    <property type="component" value="Chromosome"/>
</dbReference>
<dbReference type="GO" id="GO:0003887">
    <property type="term" value="F:DNA-directed DNA polymerase activity"/>
    <property type="evidence" value="ECO:0007669"/>
    <property type="project" value="UniProtKB-UniRule"/>
</dbReference>